<organism evidence="3 4">
    <name type="scientific">Candidatus Beckwithbacteria bacterium GW2011_GWB1_47_15</name>
    <dbReference type="NCBI Taxonomy" id="1618371"/>
    <lineage>
        <taxon>Bacteria</taxon>
        <taxon>Candidatus Beckwithiibacteriota</taxon>
    </lineage>
</organism>
<dbReference type="PANTHER" id="PTHR30469">
    <property type="entry name" value="MULTIDRUG RESISTANCE PROTEIN MDTA"/>
    <property type="match status" value="1"/>
</dbReference>
<dbReference type="InterPro" id="IPR058627">
    <property type="entry name" value="MdtA-like_C"/>
</dbReference>
<dbReference type="GO" id="GO:1990281">
    <property type="term" value="C:efflux pump complex"/>
    <property type="evidence" value="ECO:0007669"/>
    <property type="project" value="TreeGrafter"/>
</dbReference>
<dbReference type="NCBIfam" id="TIGR01730">
    <property type="entry name" value="RND_mfp"/>
    <property type="match status" value="1"/>
</dbReference>
<dbReference type="PANTHER" id="PTHR30469:SF33">
    <property type="entry name" value="SLR1207 PROTEIN"/>
    <property type="match status" value="1"/>
</dbReference>
<accession>A0A0G1U4U3</accession>
<evidence type="ECO:0000256" key="1">
    <source>
        <dbReference type="ARBA" id="ARBA00009477"/>
    </source>
</evidence>
<name>A0A0G1U4U3_9BACT</name>
<comment type="similarity">
    <text evidence="1">Belongs to the membrane fusion protein (MFP) (TC 8.A.1) family.</text>
</comment>
<comment type="caution">
    <text evidence="3">The sequence shown here is derived from an EMBL/GenBank/DDBJ whole genome shotgun (WGS) entry which is preliminary data.</text>
</comment>
<dbReference type="Gene3D" id="2.40.30.170">
    <property type="match status" value="1"/>
</dbReference>
<proteinExistence type="inferred from homology"/>
<reference evidence="3 4" key="1">
    <citation type="journal article" date="2015" name="Nature">
        <title>rRNA introns, odd ribosomes, and small enigmatic genomes across a large radiation of phyla.</title>
        <authorList>
            <person name="Brown C.T."/>
            <person name="Hug L.A."/>
            <person name="Thomas B.C."/>
            <person name="Sharon I."/>
            <person name="Castelle C.J."/>
            <person name="Singh A."/>
            <person name="Wilkins M.J."/>
            <person name="Williams K.H."/>
            <person name="Banfield J.F."/>
        </authorList>
    </citation>
    <scope>NUCLEOTIDE SEQUENCE [LARGE SCALE GENOMIC DNA]</scope>
</reference>
<dbReference type="Gene3D" id="2.40.420.20">
    <property type="match status" value="1"/>
</dbReference>
<dbReference type="AlphaFoldDB" id="A0A0G1U4U3"/>
<evidence type="ECO:0000259" key="2">
    <source>
        <dbReference type="Pfam" id="PF25967"/>
    </source>
</evidence>
<evidence type="ECO:0000313" key="3">
    <source>
        <dbReference type="EMBL" id="KKU61348.1"/>
    </source>
</evidence>
<dbReference type="EMBL" id="LCNT01000003">
    <property type="protein sequence ID" value="KKU61348.1"/>
    <property type="molecule type" value="Genomic_DNA"/>
</dbReference>
<evidence type="ECO:0000313" key="4">
    <source>
        <dbReference type="Proteomes" id="UP000033860"/>
    </source>
</evidence>
<gene>
    <name evidence="3" type="ORF">UX85_C0003G0007</name>
</gene>
<dbReference type="SUPFAM" id="SSF111369">
    <property type="entry name" value="HlyD-like secretion proteins"/>
    <property type="match status" value="1"/>
</dbReference>
<feature type="domain" description="Multidrug resistance protein MdtA-like C-terminal permuted SH3" evidence="2">
    <location>
        <begin position="319"/>
        <end position="363"/>
    </location>
</feature>
<protein>
    <submittedName>
        <fullName evidence="3">Efflux transporter, RND family, MFP subunit</fullName>
    </submittedName>
</protein>
<dbReference type="Pfam" id="PF25967">
    <property type="entry name" value="RND-MFP_C"/>
    <property type="match status" value="1"/>
</dbReference>
<dbReference type="GO" id="GO:0015562">
    <property type="term" value="F:efflux transmembrane transporter activity"/>
    <property type="evidence" value="ECO:0007669"/>
    <property type="project" value="TreeGrafter"/>
</dbReference>
<sequence>MFKFLQNLNTKINLVSSLSKKAKSLTVWLKKRKLLTLFLAVFLGLGGFFSWQRLRPKSPQELYRLATVNRGNLTQTVAASGVVKSETQVDLKFQTSGQLAWVGVRVGDRVQKWQALASLDQRQLKKQLAQELIDYSKERNDFEEDRRVTYQDTLVTDTLKRVLAKNQWDLERAVLDVEISDLAVKLSTIVSPIAGVVTHIDVPVPGVNITPATAVFTVADPDHLVFEAEIDETDIGQVKQDQKAILTLDAFPDEPVYLTVDSIDFASSLDSSGSTVYLAKLNLLNSPDSKFRLGLNGEVVITTAEKEDVLTIPFLSLIEDDNQTSVKLVEKGQVITQPVTVGIQGDEQVEITSGLKPGQTIVVAPK</sequence>
<dbReference type="InterPro" id="IPR006143">
    <property type="entry name" value="RND_pump_MFP"/>
</dbReference>
<dbReference type="Gene3D" id="2.40.50.100">
    <property type="match status" value="1"/>
</dbReference>
<dbReference type="Proteomes" id="UP000033860">
    <property type="component" value="Unassembled WGS sequence"/>
</dbReference>